<dbReference type="CDD" id="cd06261">
    <property type="entry name" value="TM_PBP2"/>
    <property type="match status" value="1"/>
</dbReference>
<dbReference type="Proteomes" id="UP001160334">
    <property type="component" value="Unassembled WGS sequence"/>
</dbReference>
<reference evidence="9 10" key="1">
    <citation type="submission" date="2023-04" db="EMBL/GenBank/DDBJ databases">
        <title>Forest soil microbial communities from Buena Vista Peninsula, Colon Province, Panama.</title>
        <authorList>
            <person name="Bouskill N."/>
        </authorList>
    </citation>
    <scope>NUCLEOTIDE SEQUENCE [LARGE SCALE GENOMIC DNA]</scope>
    <source>
        <strain evidence="9 10">CFH S0262</strain>
    </source>
</reference>
<dbReference type="Pfam" id="PF00528">
    <property type="entry name" value="BPD_transp_1"/>
    <property type="match status" value="1"/>
</dbReference>
<protein>
    <submittedName>
        <fullName evidence="9">Peptide/nickel transport system permease protein</fullName>
    </submittedName>
</protein>
<comment type="similarity">
    <text evidence="7">Belongs to the binding-protein-dependent transport system permease family.</text>
</comment>
<evidence type="ECO:0000256" key="1">
    <source>
        <dbReference type="ARBA" id="ARBA00004651"/>
    </source>
</evidence>
<keyword evidence="6 7" id="KW-0472">Membrane</keyword>
<evidence type="ECO:0000256" key="4">
    <source>
        <dbReference type="ARBA" id="ARBA00022692"/>
    </source>
</evidence>
<keyword evidence="2 7" id="KW-0813">Transport</keyword>
<dbReference type="InterPro" id="IPR000515">
    <property type="entry name" value="MetI-like"/>
</dbReference>
<evidence type="ECO:0000313" key="9">
    <source>
        <dbReference type="EMBL" id="MDH6280279.1"/>
    </source>
</evidence>
<feature type="transmembrane region" description="Helical" evidence="7">
    <location>
        <begin position="41"/>
        <end position="60"/>
    </location>
</feature>
<keyword evidence="3" id="KW-1003">Cell membrane</keyword>
<dbReference type="EMBL" id="JARXVC010000003">
    <property type="protein sequence ID" value="MDH6280279.1"/>
    <property type="molecule type" value="Genomic_DNA"/>
</dbReference>
<gene>
    <name evidence="9" type="ORF">M2280_001491</name>
</gene>
<feature type="transmembrane region" description="Helical" evidence="7">
    <location>
        <begin position="169"/>
        <end position="193"/>
    </location>
</feature>
<keyword evidence="4 7" id="KW-0812">Transmembrane</keyword>
<evidence type="ECO:0000256" key="6">
    <source>
        <dbReference type="ARBA" id="ARBA00023136"/>
    </source>
</evidence>
<feature type="transmembrane region" description="Helical" evidence="7">
    <location>
        <begin position="200"/>
        <end position="224"/>
    </location>
</feature>
<evidence type="ECO:0000313" key="10">
    <source>
        <dbReference type="Proteomes" id="UP001160334"/>
    </source>
</evidence>
<feature type="transmembrane region" description="Helical" evidence="7">
    <location>
        <begin position="282"/>
        <end position="311"/>
    </location>
</feature>
<organism evidence="9 10">
    <name type="scientific">Prescottella agglutinans</name>
    <dbReference type="NCBI Taxonomy" id="1644129"/>
    <lineage>
        <taxon>Bacteria</taxon>
        <taxon>Bacillati</taxon>
        <taxon>Actinomycetota</taxon>
        <taxon>Actinomycetes</taxon>
        <taxon>Mycobacteriales</taxon>
        <taxon>Nocardiaceae</taxon>
        <taxon>Prescottella</taxon>
    </lineage>
</organism>
<dbReference type="PANTHER" id="PTHR43386:SF1">
    <property type="entry name" value="D,D-DIPEPTIDE TRANSPORT SYSTEM PERMEASE PROTEIN DDPC-RELATED"/>
    <property type="match status" value="1"/>
</dbReference>
<evidence type="ECO:0000256" key="3">
    <source>
        <dbReference type="ARBA" id="ARBA00022475"/>
    </source>
</evidence>
<dbReference type="PANTHER" id="PTHR43386">
    <property type="entry name" value="OLIGOPEPTIDE TRANSPORT SYSTEM PERMEASE PROTEIN APPC"/>
    <property type="match status" value="1"/>
</dbReference>
<name>A0ABT6M7K8_9NOCA</name>
<evidence type="ECO:0000256" key="7">
    <source>
        <dbReference type="RuleBase" id="RU363032"/>
    </source>
</evidence>
<dbReference type="PROSITE" id="PS50928">
    <property type="entry name" value="ABC_TM1"/>
    <property type="match status" value="1"/>
</dbReference>
<comment type="subcellular location">
    <subcellularLocation>
        <location evidence="1 7">Cell membrane</location>
        <topology evidence="1 7">Multi-pass membrane protein</topology>
    </subcellularLocation>
</comment>
<accession>A0ABT6M7K8</accession>
<dbReference type="RefSeq" id="WP_280759626.1">
    <property type="nucleotide sequence ID" value="NZ_JARXVC010000003.1"/>
</dbReference>
<dbReference type="Gene3D" id="1.10.3720.10">
    <property type="entry name" value="MetI-like"/>
    <property type="match status" value="1"/>
</dbReference>
<keyword evidence="5 7" id="KW-1133">Transmembrane helix</keyword>
<dbReference type="SUPFAM" id="SSF161098">
    <property type="entry name" value="MetI-like"/>
    <property type="match status" value="1"/>
</dbReference>
<dbReference type="InterPro" id="IPR050366">
    <property type="entry name" value="BP-dependent_transpt_permease"/>
</dbReference>
<sequence length="370" mass="39120">MSEIKTDDIDVDMPAITGRVLDDAGAEELANVSDLAERRNLYRVGTILTVVGVIAAGIGLAPMLVMGARVVIFLIGLVALYMGVRRIGLARFGSEFDLTFILSCVWLVVLIAAAVLAPVLPLAEHQDTTKTLSAKSYAAPSLFSAHPLGTNNFGLDMLARSIYGARSSLIVAVAAVLIGMIVGGAVGVLAGYFGGWVDRIVGVLTNSLLAVPALILLIALASVLEPNLRNISLALAILAIPSMVRIARANTLVFSQREFVLAARAMGATKWRVMLREIAPNVALPVASLGMVMISVMIVAEASLSFLGLGIQPPAPTWGNMISEGQGNVFAQHPYIVLVPGLFLFLTVFSFNMVGEKAQKRTGGTREVKL</sequence>
<evidence type="ECO:0000256" key="2">
    <source>
        <dbReference type="ARBA" id="ARBA00022448"/>
    </source>
</evidence>
<evidence type="ECO:0000259" key="8">
    <source>
        <dbReference type="PROSITE" id="PS50928"/>
    </source>
</evidence>
<feature type="transmembrane region" description="Helical" evidence="7">
    <location>
        <begin position="66"/>
        <end position="84"/>
    </location>
</feature>
<proteinExistence type="inferred from homology"/>
<feature type="transmembrane region" description="Helical" evidence="7">
    <location>
        <begin position="96"/>
        <end position="120"/>
    </location>
</feature>
<feature type="transmembrane region" description="Helical" evidence="7">
    <location>
        <begin position="230"/>
        <end position="247"/>
    </location>
</feature>
<comment type="caution">
    <text evidence="9">The sequence shown here is derived from an EMBL/GenBank/DDBJ whole genome shotgun (WGS) entry which is preliminary data.</text>
</comment>
<feature type="domain" description="ABC transmembrane type-1" evidence="8">
    <location>
        <begin position="165"/>
        <end position="355"/>
    </location>
</feature>
<keyword evidence="10" id="KW-1185">Reference proteome</keyword>
<dbReference type="InterPro" id="IPR035906">
    <property type="entry name" value="MetI-like_sf"/>
</dbReference>
<evidence type="ECO:0000256" key="5">
    <source>
        <dbReference type="ARBA" id="ARBA00022989"/>
    </source>
</evidence>
<feature type="transmembrane region" description="Helical" evidence="7">
    <location>
        <begin position="331"/>
        <end position="351"/>
    </location>
</feature>